<feature type="domain" description="NTP pyrophosphohydrolase MazG-like" evidence="1">
    <location>
        <begin position="39"/>
        <end position="101"/>
    </location>
</feature>
<proteinExistence type="predicted"/>
<gene>
    <name evidence="2" type="ORF">FLACOL7796_04753</name>
</gene>
<reference evidence="2 3" key="1">
    <citation type="submission" date="2020-02" db="EMBL/GenBank/DDBJ databases">
        <authorList>
            <person name="Criscuolo A."/>
        </authorList>
    </citation>
    <scope>NUCLEOTIDE SEQUENCE [LARGE SCALE GENOMIC DNA]</scope>
    <source>
        <strain evidence="2">CECT7796</strain>
    </source>
</reference>
<dbReference type="InterPro" id="IPR052555">
    <property type="entry name" value="dCTP_Pyrophosphatase"/>
</dbReference>
<dbReference type="InterPro" id="IPR004518">
    <property type="entry name" value="MazG-like_dom"/>
</dbReference>
<comment type="caution">
    <text evidence="2">The sequence shown here is derived from an EMBL/GenBank/DDBJ whole genome shotgun (WGS) entry which is preliminary data.</text>
</comment>
<dbReference type="RefSeq" id="WP_217427740.1">
    <property type="nucleotide sequence ID" value="NZ_CADCST010000202.1"/>
</dbReference>
<evidence type="ECO:0000259" key="1">
    <source>
        <dbReference type="Pfam" id="PF03819"/>
    </source>
</evidence>
<dbReference type="PANTHER" id="PTHR46523:SF1">
    <property type="entry name" value="DCTP PYROPHOSPHATASE 1"/>
    <property type="match status" value="1"/>
</dbReference>
<dbReference type="Gene3D" id="1.10.287.1080">
    <property type="entry name" value="MazG-like"/>
    <property type="match status" value="1"/>
</dbReference>
<evidence type="ECO:0000313" key="2">
    <source>
        <dbReference type="EMBL" id="CAA9203488.1"/>
    </source>
</evidence>
<dbReference type="SUPFAM" id="SSF101386">
    <property type="entry name" value="all-alpha NTP pyrophosphatases"/>
    <property type="match status" value="1"/>
</dbReference>
<dbReference type="EMBL" id="CADCST010000202">
    <property type="protein sequence ID" value="CAA9203488.1"/>
    <property type="molecule type" value="Genomic_DNA"/>
</dbReference>
<protein>
    <recommendedName>
        <fullName evidence="1">NTP pyrophosphohydrolase MazG-like domain-containing protein</fullName>
    </recommendedName>
</protein>
<dbReference type="PANTHER" id="PTHR46523">
    <property type="entry name" value="DCTP PYROPHOSPHATASE 1"/>
    <property type="match status" value="1"/>
</dbReference>
<name>A0ABN7ESC5_9FLAO</name>
<evidence type="ECO:0000313" key="3">
    <source>
        <dbReference type="Proteomes" id="UP000474567"/>
    </source>
</evidence>
<keyword evidence="3" id="KW-1185">Reference proteome</keyword>
<dbReference type="Pfam" id="PF03819">
    <property type="entry name" value="MazG"/>
    <property type="match status" value="1"/>
</dbReference>
<sequence length="117" mass="13785">MDLKKIIELQTLFDSEHKIKFNWNEKINEENLNILQFLTIALVGETGEFANIVKKIVRGDKTLNESKNTLSSEMVDVFIYIIKLSYQLNIDLEKAFLEKLKENEIRFAKYKNNKDEV</sequence>
<organism evidence="2 3">
    <name type="scientific">Flavobacterium collinsii</name>
    <dbReference type="NCBI Taxonomy" id="1114861"/>
    <lineage>
        <taxon>Bacteria</taxon>
        <taxon>Pseudomonadati</taxon>
        <taxon>Bacteroidota</taxon>
        <taxon>Flavobacteriia</taxon>
        <taxon>Flavobacteriales</taxon>
        <taxon>Flavobacteriaceae</taxon>
        <taxon>Flavobacterium</taxon>
    </lineage>
</organism>
<dbReference type="Proteomes" id="UP000474567">
    <property type="component" value="Unassembled WGS sequence"/>
</dbReference>
<accession>A0ABN7ESC5</accession>